<gene>
    <name evidence="1" type="ORF">NKG59_11490</name>
</gene>
<reference evidence="2" key="1">
    <citation type="journal article" date="2023" name="Front. Microbiol.">
        <title>Ralstonia chuxiongensis sp. nov., Ralstonia mojiangensis sp. nov., and Ralstonia soli sp. nov., isolated from tobacco fields, are three novel species in the family Burkholderiaceae.</title>
        <authorList>
            <person name="Lu C.H."/>
            <person name="Zhang Y.Y."/>
            <person name="Jiang N."/>
            <person name="Chen W."/>
            <person name="Shao X."/>
            <person name="Zhao Z.M."/>
            <person name="Lu W.L."/>
            <person name="Hu X."/>
            <person name="Xi Y.X."/>
            <person name="Zou S.Y."/>
            <person name="Wei Q.J."/>
            <person name="Lin Z.L."/>
            <person name="Gong L."/>
            <person name="Gai X.T."/>
            <person name="Zhang L.Q."/>
            <person name="Li J.Y."/>
            <person name="Jin Y."/>
            <person name="Xia Z.Y."/>
        </authorList>
    </citation>
    <scope>NUCLEOTIDE SEQUENCE [LARGE SCALE GENOMIC DNA]</scope>
    <source>
        <strain evidence="2">21YRMH01-3</strain>
    </source>
</reference>
<protein>
    <submittedName>
        <fullName evidence="1">Uncharacterized protein</fullName>
    </submittedName>
</protein>
<sequence>MIVVFDARCLLCSTPSTVLFVRDGRAWRESAAVPRILPPPGAALRFLE</sequence>
<dbReference type="EMBL" id="JAMYWC010000003">
    <property type="protein sequence ID" value="MCP1172979.1"/>
    <property type="molecule type" value="Genomic_DNA"/>
</dbReference>
<organism evidence="1 2">
    <name type="scientific">Ralstonia chuxiongensis</name>
    <dbReference type="NCBI Taxonomy" id="2957504"/>
    <lineage>
        <taxon>Bacteria</taxon>
        <taxon>Pseudomonadati</taxon>
        <taxon>Pseudomonadota</taxon>
        <taxon>Betaproteobacteria</taxon>
        <taxon>Burkholderiales</taxon>
        <taxon>Burkholderiaceae</taxon>
        <taxon>Ralstonia</taxon>
    </lineage>
</organism>
<dbReference type="Proteomes" id="UP001162793">
    <property type="component" value="Unassembled WGS sequence"/>
</dbReference>
<accession>A0AA42BHK6</accession>
<keyword evidence="2" id="KW-1185">Reference proteome</keyword>
<proteinExistence type="predicted"/>
<evidence type="ECO:0000313" key="1">
    <source>
        <dbReference type="EMBL" id="MCP1172979.1"/>
    </source>
</evidence>
<evidence type="ECO:0000313" key="2">
    <source>
        <dbReference type="Proteomes" id="UP001162793"/>
    </source>
</evidence>
<name>A0AA42BHK6_9RALS</name>
<comment type="caution">
    <text evidence="1">The sequence shown here is derived from an EMBL/GenBank/DDBJ whole genome shotgun (WGS) entry which is preliminary data.</text>
</comment>
<dbReference type="RefSeq" id="WP_156158389.1">
    <property type="nucleotide sequence ID" value="NZ_JAMYWC010000003.1"/>
</dbReference>
<dbReference type="AlphaFoldDB" id="A0AA42BHK6"/>